<accession>A0A811Z4K4</accession>
<dbReference type="SUPFAM" id="SSF48726">
    <property type="entry name" value="Immunoglobulin"/>
    <property type="match status" value="1"/>
</dbReference>
<evidence type="ECO:0000256" key="1">
    <source>
        <dbReference type="SAM" id="Phobius"/>
    </source>
</evidence>
<evidence type="ECO:0000313" key="4">
    <source>
        <dbReference type="Proteomes" id="UP000645828"/>
    </source>
</evidence>
<organism evidence="3 4">
    <name type="scientific">Nyctereutes procyonoides</name>
    <name type="common">Raccoon dog</name>
    <name type="synonym">Canis procyonoides</name>
    <dbReference type="NCBI Taxonomy" id="34880"/>
    <lineage>
        <taxon>Eukaryota</taxon>
        <taxon>Metazoa</taxon>
        <taxon>Chordata</taxon>
        <taxon>Craniata</taxon>
        <taxon>Vertebrata</taxon>
        <taxon>Euteleostomi</taxon>
        <taxon>Mammalia</taxon>
        <taxon>Eutheria</taxon>
        <taxon>Laurasiatheria</taxon>
        <taxon>Carnivora</taxon>
        <taxon>Caniformia</taxon>
        <taxon>Canidae</taxon>
        <taxon>Nyctereutes</taxon>
    </lineage>
</organism>
<reference evidence="3" key="1">
    <citation type="submission" date="2020-12" db="EMBL/GenBank/DDBJ databases">
        <authorList>
            <consortium name="Molecular Ecology Group"/>
        </authorList>
    </citation>
    <scope>NUCLEOTIDE SEQUENCE</scope>
    <source>
        <strain evidence="3">TBG_1078</strain>
    </source>
</reference>
<dbReference type="PROSITE" id="PS50835">
    <property type="entry name" value="IG_LIKE"/>
    <property type="match status" value="1"/>
</dbReference>
<keyword evidence="4" id="KW-1185">Reference proteome</keyword>
<dbReference type="InterPro" id="IPR013783">
    <property type="entry name" value="Ig-like_fold"/>
</dbReference>
<keyword evidence="1" id="KW-0812">Transmembrane</keyword>
<comment type="caution">
    <text evidence="3">The sequence shown here is derived from an EMBL/GenBank/DDBJ whole genome shotgun (WGS) entry which is preliminary data.</text>
</comment>
<dbReference type="Pfam" id="PF07686">
    <property type="entry name" value="V-set"/>
    <property type="match status" value="1"/>
</dbReference>
<keyword evidence="1" id="KW-1133">Transmembrane helix</keyword>
<dbReference type="EMBL" id="CAJHUB010000755">
    <property type="protein sequence ID" value="CAD7683641.1"/>
    <property type="molecule type" value="Genomic_DNA"/>
</dbReference>
<gene>
    <name evidence="3" type="ORF">NYPRO_LOCUS16433</name>
</gene>
<dbReference type="InterPro" id="IPR039089">
    <property type="entry name" value="IGSF6"/>
</dbReference>
<dbReference type="InterPro" id="IPR036179">
    <property type="entry name" value="Ig-like_dom_sf"/>
</dbReference>
<proteinExistence type="predicted"/>
<protein>
    <submittedName>
        <fullName evidence="3">(raccoon dog) hypothetical protein</fullName>
    </submittedName>
</protein>
<dbReference type="Proteomes" id="UP000645828">
    <property type="component" value="Unassembled WGS sequence"/>
</dbReference>
<dbReference type="InterPro" id="IPR007110">
    <property type="entry name" value="Ig-like_dom"/>
</dbReference>
<dbReference type="Gene3D" id="2.60.40.10">
    <property type="entry name" value="Immunoglobulins"/>
    <property type="match status" value="1"/>
</dbReference>
<evidence type="ECO:0000259" key="2">
    <source>
        <dbReference type="PROSITE" id="PS50835"/>
    </source>
</evidence>
<keyword evidence="1" id="KW-0472">Membrane</keyword>
<dbReference type="AlphaFoldDB" id="A0A811Z4K4"/>
<name>A0A811Z4K4_NYCPR</name>
<feature type="domain" description="Ig-like" evidence="2">
    <location>
        <begin position="48"/>
        <end position="131"/>
    </location>
</feature>
<dbReference type="InterPro" id="IPR013106">
    <property type="entry name" value="Ig_V-set"/>
</dbReference>
<dbReference type="PANTHER" id="PTHR15297:SF2">
    <property type="entry name" value="IMMUNOGLOBULIN SUPERFAMILY MEMBER 6"/>
    <property type="match status" value="1"/>
</dbReference>
<evidence type="ECO:0000313" key="3">
    <source>
        <dbReference type="EMBL" id="CAD7683641.1"/>
    </source>
</evidence>
<feature type="transmembrane region" description="Helical" evidence="1">
    <location>
        <begin position="163"/>
        <end position="185"/>
    </location>
</feature>
<sequence length="244" mass="27429">MPTAHHRTRTPQEMETVKGSRIVLGLEINLILFYVGAARGCRVSVSQPPYLEVDYNQEAATIQCSFTHMGCPSQQPKSLWFRYGVDQPENLCLDRCKNNAGKFTVKEALTENQVTLTVNRVMLNDSAIYICGIIFPNSKEPGAKQTGEGTTLVVRERKELHSLLIAVLSLLSIYITGALVIFVVLSKSKSNSLRNKETEDSRKKKSARRIFQDIAQELYSKRHMETTTCKCTISKRCSADTKHI</sequence>
<dbReference type="PANTHER" id="PTHR15297">
    <property type="entry name" value="IMMUNOGLOBULIN SUPERFAMILY MEMBER 6"/>
    <property type="match status" value="1"/>
</dbReference>